<proteinExistence type="inferred from homology"/>
<evidence type="ECO:0000259" key="3">
    <source>
        <dbReference type="Pfam" id="PF07969"/>
    </source>
</evidence>
<evidence type="ECO:0000313" key="5">
    <source>
        <dbReference type="Proteomes" id="UP000192872"/>
    </source>
</evidence>
<protein>
    <recommendedName>
        <fullName evidence="3">Amidohydrolase 3 domain-containing protein</fullName>
    </recommendedName>
</protein>
<dbReference type="RefSeq" id="WP_376800655.1">
    <property type="nucleotide sequence ID" value="NZ_DBNB01000001.1"/>
</dbReference>
<dbReference type="Pfam" id="PF07969">
    <property type="entry name" value="Amidohydro_3"/>
    <property type="match status" value="1"/>
</dbReference>
<comment type="similarity">
    <text evidence="1">Belongs to the metallo-dependent hydrolases superfamily. NagA family.</text>
</comment>
<dbReference type="GO" id="GO:0006046">
    <property type="term" value="P:N-acetylglucosamine catabolic process"/>
    <property type="evidence" value="ECO:0007669"/>
    <property type="project" value="TreeGrafter"/>
</dbReference>
<reference evidence="4 5" key="1">
    <citation type="journal article" date="2017" name="Water Res.">
        <title>Comammox in drinking water systems.</title>
        <authorList>
            <person name="Wang Y."/>
            <person name="Ma L."/>
            <person name="Mao Y."/>
            <person name="Jiang X."/>
            <person name="Xia Y."/>
            <person name="Yu K."/>
            <person name="Li B."/>
            <person name="Zhang T."/>
        </authorList>
    </citation>
    <scope>NUCLEOTIDE SEQUENCE [LARGE SCALE GENOMIC DNA]</scope>
    <source>
        <strain evidence="4">SG_bin8</strain>
    </source>
</reference>
<dbReference type="Proteomes" id="UP000192872">
    <property type="component" value="Unassembled WGS sequence"/>
</dbReference>
<dbReference type="InterPro" id="IPR032466">
    <property type="entry name" value="Metal_Hydrolase"/>
</dbReference>
<dbReference type="PANTHER" id="PTHR11113">
    <property type="entry name" value="N-ACETYLGLUCOSAMINE-6-PHOSPHATE DEACETYLASE"/>
    <property type="match status" value="1"/>
</dbReference>
<dbReference type="SUPFAM" id="SSF51338">
    <property type="entry name" value="Composite domain of metallo-dependent hydrolases"/>
    <property type="match status" value="1"/>
</dbReference>
<comment type="caution">
    <text evidence="4">The sequence shown here is derived from an EMBL/GenBank/DDBJ whole genome shotgun (WGS) entry which is preliminary data.</text>
</comment>
<name>A0A1W9HY73_9HYPH</name>
<sequence length="349" mass="37488">MSIQIHKGRVLAGSDFDLQPVIIRDGLIETSDTCQADLTLDAAGLMVLPGIVDIYGDAFERQIEPRSGVQFALALAETDRQLVANGITTACHAVTCSWEPGPRSLENAQRLLEALCHHAQTLSAEHRFHLRHEIFNLDAPSLSLDRVASGRLNALAFNDDMDDLTHNISRRSAKLGRMIKRTGLTPADDAARLERVTARRRECPASLARIAEAAGEHVIFGAPNVVRGGSQNMGCPDAGAMVASRLCTILASDYFYPAMPQAVFTLVRNHALTLAEAWNLISAHPADALGLQDRGAIAPGKRADLVLARMSGLGIEVLATIAKGELVYLTDARLISSAASHDVPARRAA</sequence>
<evidence type="ECO:0000256" key="1">
    <source>
        <dbReference type="ARBA" id="ARBA00010716"/>
    </source>
</evidence>
<dbReference type="EMBL" id="LWDL01000014">
    <property type="protein sequence ID" value="OQW52267.1"/>
    <property type="molecule type" value="Genomic_DNA"/>
</dbReference>
<feature type="domain" description="Amidohydrolase 3" evidence="3">
    <location>
        <begin position="268"/>
        <end position="328"/>
    </location>
</feature>
<evidence type="ECO:0000313" key="4">
    <source>
        <dbReference type="EMBL" id="OQW52267.1"/>
    </source>
</evidence>
<dbReference type="STRING" id="1827387.A4S15_08320"/>
<accession>A0A1W9HY73</accession>
<dbReference type="PANTHER" id="PTHR11113:SF14">
    <property type="entry name" value="N-ACETYLGLUCOSAMINE-6-PHOSPHATE DEACETYLASE"/>
    <property type="match status" value="1"/>
</dbReference>
<dbReference type="GO" id="GO:0008448">
    <property type="term" value="F:N-acetylglucosamine-6-phosphate deacetylase activity"/>
    <property type="evidence" value="ECO:0007669"/>
    <property type="project" value="TreeGrafter"/>
</dbReference>
<organism evidence="4 5">
    <name type="scientific">Candidatus Raskinella chloraquaticus</name>
    <dbReference type="NCBI Taxonomy" id="1951219"/>
    <lineage>
        <taxon>Bacteria</taxon>
        <taxon>Pseudomonadati</taxon>
        <taxon>Pseudomonadota</taxon>
        <taxon>Alphaproteobacteria</taxon>
        <taxon>Hyphomicrobiales</taxon>
        <taxon>Phreatobacteraceae</taxon>
        <taxon>Candidatus Raskinella</taxon>
    </lineage>
</organism>
<dbReference type="SUPFAM" id="SSF51556">
    <property type="entry name" value="Metallo-dependent hydrolases"/>
    <property type="match status" value="1"/>
</dbReference>
<keyword evidence="2" id="KW-0378">Hydrolase</keyword>
<dbReference type="InterPro" id="IPR013108">
    <property type="entry name" value="Amidohydro_3"/>
</dbReference>
<gene>
    <name evidence="4" type="ORF">A4S15_08320</name>
</gene>
<dbReference type="Gene3D" id="3.20.20.140">
    <property type="entry name" value="Metal-dependent hydrolases"/>
    <property type="match status" value="2"/>
</dbReference>
<dbReference type="AlphaFoldDB" id="A0A1W9HY73"/>
<dbReference type="InterPro" id="IPR011059">
    <property type="entry name" value="Metal-dep_hydrolase_composite"/>
</dbReference>
<evidence type="ECO:0000256" key="2">
    <source>
        <dbReference type="ARBA" id="ARBA00022801"/>
    </source>
</evidence>